<gene>
    <name evidence="4" type="ORF">UO65_0296</name>
</gene>
<evidence type="ECO:0000259" key="1">
    <source>
        <dbReference type="Pfam" id="PF00391"/>
    </source>
</evidence>
<keyword evidence="5" id="KW-1185">Reference proteome</keyword>
<reference evidence="4 5" key="1">
    <citation type="journal article" date="2014" name="Genome Announc.">
        <title>Draft Genome Sequence of the Antitrypanosomally Active Sponge-Associated Bacterium Actinokineospora sp. Strain EG49.</title>
        <authorList>
            <person name="Harjes J."/>
            <person name="Ryu T."/>
            <person name="Abdelmohsen U.R."/>
            <person name="Moitinho-Silva L."/>
            <person name="Horn H."/>
            <person name="Ravasi T."/>
            <person name="Hentschel U."/>
        </authorList>
    </citation>
    <scope>NUCLEOTIDE SEQUENCE [LARGE SCALE GENOMIC DNA]</scope>
    <source>
        <strain evidence="4 5">EG49</strain>
    </source>
</reference>
<feature type="domain" description="MobA-like NTP transferase" evidence="3">
    <location>
        <begin position="792"/>
        <end position="927"/>
    </location>
</feature>
<sequence>MGEALVIPLSEEVGSAGVGGKARALTALVRAGVPVPAGFVVTTAAFRRRADPAAVDEVRDAVAAAYAGLGSPAVAVRSSATAEDLPGLSFAGQHDTFLGVEGAGEVFAAVERCWASLDSARAVAYRERAGIDHAEMAVVVQELVDAESAGVLFTVDPVTGADGVVVNAGWGLGESVVDGSTTPDTYVVGGPRPRRVIGDKALRTVRVPGGTAVEPVPDRLRRAPVLTEAQTVELAALGALVHERFGPSDVEWARHRDGFAILQARPVTGAAAEAREWNDTTRGDYLWTCANLGEAVPGVMTPATWSVVRTLAPPPVGGHPVNGIVGGRFYLNLSAALAVAGALGLGRFARKAMAQTLGPIPADVPPLPMARPALLRAALRTAIVAGVESVRYRRRLPALVAANPARCARLRERITTAPTPADLVGLWRAEGHDLLFRTCRTFDAGARQGGPGAAHARLRARVGDDDAAVLATGLHTDSDELVSLGPALGLARLRAGRLDRTAYLDAWGHRCADEFELSAPRPAEDPDWLDRALATAEGDPEERLRAQAEARARVWARHPGAERELRRPLAKATEAARGRELARSEMVRVFSVLRAFWVRAGELTGRGHDVFFLSLPELLTVLDGDPTPFAAVPGRRVAYDRYRALPPYPTVLRGRFDPVSWAAQRDSARQDPIPGGPDVTGLPGSGGVAEGPVRVLSTVEEGAALRPGEVLVTSVTNIGWTPLFSRAAAVVTDVGAPLSHAAIVARELGIPAVVGCGDATTRLVTGTRVRVDGAAGTVTALGGSSSPDTRAAVVLAGGSGSRLGGVDKPGLVVAGRSLLERAVTAVDGARTVVVGPQRELPRPVEWTREDPPGGGPVAALRAALDVLADLPERTVTVLLAADLPAVDHTIVARLAGEVGECGAVLVDGAGREQWLLSAWRLGVLRAAVPAGGAGMSLRRVLGGLPAARVPDPGGAAADIDTPEDLRRFGG</sequence>
<dbReference type="Gene3D" id="3.50.30.10">
    <property type="entry name" value="Phosphohistidine domain"/>
    <property type="match status" value="1"/>
</dbReference>
<dbReference type="Gene3D" id="3.90.550.10">
    <property type="entry name" value="Spore Coat Polysaccharide Biosynthesis Protein SpsA, Chain A"/>
    <property type="match status" value="1"/>
</dbReference>
<comment type="caution">
    <text evidence="4">The sequence shown here is derived from an EMBL/GenBank/DDBJ whole genome shotgun (WGS) entry which is preliminary data.</text>
</comment>
<dbReference type="InterPro" id="IPR029044">
    <property type="entry name" value="Nucleotide-diphossugar_trans"/>
</dbReference>
<dbReference type="EMBL" id="AYXG01000008">
    <property type="protein sequence ID" value="EWC64375.1"/>
    <property type="molecule type" value="Genomic_DNA"/>
</dbReference>
<dbReference type="PANTHER" id="PTHR43615">
    <property type="entry name" value="PHOSPHOENOLPYRUVATE SYNTHASE-RELATED"/>
    <property type="match status" value="1"/>
</dbReference>
<dbReference type="InterPro" id="IPR036637">
    <property type="entry name" value="Phosphohistidine_dom_sf"/>
</dbReference>
<feature type="domain" description="PEP-utilising enzyme mobile" evidence="1">
    <location>
        <begin position="706"/>
        <end position="776"/>
    </location>
</feature>
<protein>
    <submittedName>
        <fullName evidence="4">Phosphoenolpyruvate synthase</fullName>
        <ecNumber evidence="4">2.7.9.2</ecNumber>
    </submittedName>
</protein>
<dbReference type="Proteomes" id="UP000019277">
    <property type="component" value="Unassembled WGS sequence"/>
</dbReference>
<proteinExistence type="predicted"/>
<dbReference type="eggNOG" id="COG3848">
    <property type="taxonomic scope" value="Bacteria"/>
</dbReference>
<name>W7ITX1_9PSEU</name>
<keyword evidence="4" id="KW-0670">Pyruvate</keyword>
<dbReference type="GO" id="GO:0008986">
    <property type="term" value="F:pyruvate, water dikinase activity"/>
    <property type="evidence" value="ECO:0007669"/>
    <property type="project" value="UniProtKB-EC"/>
</dbReference>
<dbReference type="GO" id="GO:0005524">
    <property type="term" value="F:ATP binding"/>
    <property type="evidence" value="ECO:0007669"/>
    <property type="project" value="InterPro"/>
</dbReference>
<dbReference type="Pfam" id="PF12804">
    <property type="entry name" value="NTP_transf_3"/>
    <property type="match status" value="1"/>
</dbReference>
<dbReference type="STRING" id="909613.UO65_0296"/>
<dbReference type="InterPro" id="IPR025877">
    <property type="entry name" value="MobA-like_NTP_Trfase"/>
</dbReference>
<evidence type="ECO:0000259" key="3">
    <source>
        <dbReference type="Pfam" id="PF12804"/>
    </source>
</evidence>
<dbReference type="Gene3D" id="3.30.1490.20">
    <property type="entry name" value="ATP-grasp fold, A domain"/>
    <property type="match status" value="2"/>
</dbReference>
<dbReference type="InterPro" id="IPR002192">
    <property type="entry name" value="PPDK_AMP/ATP-bd"/>
</dbReference>
<evidence type="ECO:0000313" key="4">
    <source>
        <dbReference type="EMBL" id="EWC64375.1"/>
    </source>
</evidence>
<dbReference type="EC" id="2.7.9.2" evidence="4"/>
<dbReference type="SUPFAM" id="SSF56059">
    <property type="entry name" value="Glutathione synthetase ATP-binding domain-like"/>
    <property type="match status" value="1"/>
</dbReference>
<dbReference type="InterPro" id="IPR051549">
    <property type="entry name" value="PEP_Utilizing_Enz"/>
</dbReference>
<evidence type="ECO:0000313" key="5">
    <source>
        <dbReference type="Proteomes" id="UP000019277"/>
    </source>
</evidence>
<dbReference type="Gene3D" id="3.30.470.20">
    <property type="entry name" value="ATP-grasp fold, B domain"/>
    <property type="match status" value="1"/>
</dbReference>
<dbReference type="OrthoDB" id="9765468at2"/>
<dbReference type="SUPFAM" id="SSF52009">
    <property type="entry name" value="Phosphohistidine domain"/>
    <property type="match status" value="1"/>
</dbReference>
<dbReference type="InterPro" id="IPR013815">
    <property type="entry name" value="ATP_grasp_subdomain_1"/>
</dbReference>
<dbReference type="Pfam" id="PF00391">
    <property type="entry name" value="PEP-utilizers"/>
    <property type="match status" value="1"/>
</dbReference>
<dbReference type="GO" id="GO:0016779">
    <property type="term" value="F:nucleotidyltransferase activity"/>
    <property type="evidence" value="ECO:0007669"/>
    <property type="project" value="UniProtKB-ARBA"/>
</dbReference>
<accession>W7ITX1</accession>
<dbReference type="InterPro" id="IPR008279">
    <property type="entry name" value="PEP-util_enz_mobile_dom"/>
</dbReference>
<evidence type="ECO:0000259" key="2">
    <source>
        <dbReference type="Pfam" id="PF01326"/>
    </source>
</evidence>
<dbReference type="PATRIC" id="fig|909613.9.peg.307"/>
<keyword evidence="4" id="KW-0808">Transferase</keyword>
<dbReference type="PANTHER" id="PTHR43615:SF1">
    <property type="entry name" value="PPDK_N DOMAIN-CONTAINING PROTEIN"/>
    <property type="match status" value="1"/>
</dbReference>
<feature type="domain" description="Pyruvate phosphate dikinase AMP/ATP-binding" evidence="2">
    <location>
        <begin position="56"/>
        <end position="275"/>
    </location>
</feature>
<dbReference type="eggNOG" id="COG0574">
    <property type="taxonomic scope" value="Bacteria"/>
</dbReference>
<dbReference type="AlphaFoldDB" id="W7ITX1"/>
<dbReference type="RefSeq" id="WP_063935857.1">
    <property type="nucleotide sequence ID" value="NZ_AYXG01000008.1"/>
</dbReference>
<dbReference type="eggNOG" id="COG0746">
    <property type="taxonomic scope" value="Bacteria"/>
</dbReference>
<dbReference type="SUPFAM" id="SSF53448">
    <property type="entry name" value="Nucleotide-diphospho-sugar transferases"/>
    <property type="match status" value="1"/>
</dbReference>
<organism evidence="4 5">
    <name type="scientific">Actinokineospora spheciospongiae</name>
    <dbReference type="NCBI Taxonomy" id="909613"/>
    <lineage>
        <taxon>Bacteria</taxon>
        <taxon>Bacillati</taxon>
        <taxon>Actinomycetota</taxon>
        <taxon>Actinomycetes</taxon>
        <taxon>Pseudonocardiales</taxon>
        <taxon>Pseudonocardiaceae</taxon>
        <taxon>Actinokineospora</taxon>
    </lineage>
</organism>
<dbReference type="Pfam" id="PF01326">
    <property type="entry name" value="PPDK_N"/>
    <property type="match status" value="1"/>
</dbReference>